<accession>A0A2P2PZ41</accession>
<protein>
    <submittedName>
        <fullName evidence="1">Uncharacterized protein</fullName>
    </submittedName>
</protein>
<dbReference type="EMBL" id="GGEC01079504">
    <property type="protein sequence ID" value="MBX59988.1"/>
    <property type="molecule type" value="Transcribed_RNA"/>
</dbReference>
<organism evidence="1">
    <name type="scientific">Rhizophora mucronata</name>
    <name type="common">Asiatic mangrove</name>
    <dbReference type="NCBI Taxonomy" id="61149"/>
    <lineage>
        <taxon>Eukaryota</taxon>
        <taxon>Viridiplantae</taxon>
        <taxon>Streptophyta</taxon>
        <taxon>Embryophyta</taxon>
        <taxon>Tracheophyta</taxon>
        <taxon>Spermatophyta</taxon>
        <taxon>Magnoliopsida</taxon>
        <taxon>eudicotyledons</taxon>
        <taxon>Gunneridae</taxon>
        <taxon>Pentapetalae</taxon>
        <taxon>rosids</taxon>
        <taxon>fabids</taxon>
        <taxon>Malpighiales</taxon>
        <taxon>Rhizophoraceae</taxon>
        <taxon>Rhizophora</taxon>
    </lineage>
</organism>
<evidence type="ECO:0000313" key="1">
    <source>
        <dbReference type="EMBL" id="MBX59988.1"/>
    </source>
</evidence>
<dbReference type="AlphaFoldDB" id="A0A2P2PZ41"/>
<sequence length="34" mass="3810">MKYLLAQAFGVDPLTSTRKNEIMTVPTNYESFSG</sequence>
<proteinExistence type="predicted"/>
<reference evidence="1" key="1">
    <citation type="submission" date="2018-02" db="EMBL/GenBank/DDBJ databases">
        <title>Rhizophora mucronata_Transcriptome.</title>
        <authorList>
            <person name="Meera S.P."/>
            <person name="Sreeshan A."/>
            <person name="Augustine A."/>
        </authorList>
    </citation>
    <scope>NUCLEOTIDE SEQUENCE</scope>
    <source>
        <tissue evidence="1">Leaf</tissue>
    </source>
</reference>
<name>A0A2P2PZ41_RHIMU</name>